<dbReference type="InterPro" id="IPR011626">
    <property type="entry name" value="Alpha-macroglobulin_TED"/>
</dbReference>
<dbReference type="InterPro" id="IPR013783">
    <property type="entry name" value="Ig-like_fold"/>
</dbReference>
<feature type="domain" description="Alpha-2-macroglobulin bait region" evidence="11">
    <location>
        <begin position="502"/>
        <end position="648"/>
    </location>
</feature>
<evidence type="ECO:0000256" key="8">
    <source>
        <dbReference type="ARBA" id="ARBA00023157"/>
    </source>
</evidence>
<dbReference type="SMART" id="SM01360">
    <property type="entry name" value="A2M"/>
    <property type="match status" value="1"/>
</dbReference>
<dbReference type="SMART" id="SM01359">
    <property type="entry name" value="A2M_N_2"/>
    <property type="match status" value="1"/>
</dbReference>
<evidence type="ECO:0000259" key="12">
    <source>
        <dbReference type="SMART" id="SM01360"/>
    </source>
</evidence>
<dbReference type="InterPro" id="IPR050473">
    <property type="entry name" value="A2M/Complement_sys"/>
</dbReference>
<proteinExistence type="inferred from homology"/>
<evidence type="ECO:0000256" key="5">
    <source>
        <dbReference type="ARBA" id="ARBA00022729"/>
    </source>
</evidence>
<evidence type="ECO:0000256" key="7">
    <source>
        <dbReference type="ARBA" id="ARBA00022966"/>
    </source>
</evidence>
<evidence type="ECO:0000256" key="2">
    <source>
        <dbReference type="ARBA" id="ARBA00010952"/>
    </source>
</evidence>
<dbReference type="FunFam" id="2.60.40.1930:FF:000002">
    <property type="entry name" value="PZP, alpha-2-macroglobulin like"/>
    <property type="match status" value="1"/>
</dbReference>
<dbReference type="RefSeq" id="XP_054858450.1">
    <property type="nucleotide sequence ID" value="XM_055002475.1"/>
</dbReference>
<evidence type="ECO:0000259" key="11">
    <source>
        <dbReference type="SMART" id="SM01359"/>
    </source>
</evidence>
<evidence type="ECO:0000256" key="4">
    <source>
        <dbReference type="ARBA" id="ARBA00022690"/>
    </source>
</evidence>
<dbReference type="GO" id="GO:0004867">
    <property type="term" value="F:serine-type endopeptidase inhibitor activity"/>
    <property type="evidence" value="ECO:0007669"/>
    <property type="project" value="UniProtKB-KW"/>
</dbReference>
<evidence type="ECO:0000313" key="14">
    <source>
        <dbReference type="Proteomes" id="UP001190640"/>
    </source>
</evidence>
<dbReference type="InterPro" id="IPR014756">
    <property type="entry name" value="Ig_E-set"/>
</dbReference>
<keyword evidence="5" id="KW-0732">Signal</keyword>
<evidence type="ECO:0000313" key="15">
    <source>
        <dbReference type="RefSeq" id="XP_054858450.1"/>
    </source>
</evidence>
<dbReference type="InterPro" id="IPR041555">
    <property type="entry name" value="MG3"/>
</dbReference>
<dbReference type="SUPFAM" id="SSF81296">
    <property type="entry name" value="E set domains"/>
    <property type="match status" value="1"/>
</dbReference>
<evidence type="ECO:0000256" key="6">
    <source>
        <dbReference type="ARBA" id="ARBA00022900"/>
    </source>
</evidence>
<keyword evidence="9" id="KW-0325">Glycoprotein</keyword>
<evidence type="ECO:0000259" key="13">
    <source>
        <dbReference type="SMART" id="SM01361"/>
    </source>
</evidence>
<dbReference type="PROSITE" id="PS00477">
    <property type="entry name" value="ALPHA_2_MACROGLOBULIN"/>
    <property type="match status" value="1"/>
</dbReference>
<keyword evidence="7" id="KW-0882">Thioester bond</keyword>
<comment type="subunit">
    <text evidence="10">Homotetramer; disulfide-linked.</text>
</comment>
<name>A0AA97KM11_EUBMA</name>
<evidence type="ECO:0000256" key="1">
    <source>
        <dbReference type="ARBA" id="ARBA00004613"/>
    </source>
</evidence>
<dbReference type="Pfam" id="PF01835">
    <property type="entry name" value="MG2"/>
    <property type="match status" value="1"/>
</dbReference>
<dbReference type="Pfam" id="PF17791">
    <property type="entry name" value="MG3"/>
    <property type="match status" value="1"/>
</dbReference>
<evidence type="ECO:0000256" key="9">
    <source>
        <dbReference type="ARBA" id="ARBA00023180"/>
    </source>
</evidence>
<dbReference type="InterPro" id="IPR011625">
    <property type="entry name" value="A2M_N_BRD"/>
</dbReference>
<keyword evidence="8" id="KW-1015">Disulfide bond</keyword>
<keyword evidence="4" id="KW-0646">Protease inhibitor</keyword>
<gene>
    <name evidence="15" type="primary">LOC129345356</name>
</gene>
<dbReference type="FunFam" id="2.60.40.1930:FF:000001">
    <property type="entry name" value="CD109 isoform 3"/>
    <property type="match status" value="1"/>
</dbReference>
<feature type="domain" description="Alpha-2-macroglobulin" evidence="12">
    <location>
        <begin position="771"/>
        <end position="861"/>
    </location>
</feature>
<dbReference type="Pfam" id="PF07677">
    <property type="entry name" value="A2M_recep"/>
    <property type="match status" value="1"/>
</dbReference>
<dbReference type="InterPro" id="IPR019742">
    <property type="entry name" value="MacrogloblnA2_CS"/>
</dbReference>
<feature type="domain" description="Alpha-macroglobulin receptor-binding" evidence="13">
    <location>
        <begin position="1404"/>
        <end position="1513"/>
    </location>
</feature>
<dbReference type="InterPro" id="IPR040839">
    <property type="entry name" value="MG4"/>
</dbReference>
<dbReference type="GeneID" id="129345356"/>
<dbReference type="Gene3D" id="1.50.10.20">
    <property type="match status" value="1"/>
</dbReference>
<dbReference type="InterPro" id="IPR008930">
    <property type="entry name" value="Terpenoid_cyclase/PrenylTrfase"/>
</dbReference>
<dbReference type="InterPro" id="IPR009048">
    <property type="entry name" value="A-macroglobulin_rcpt-bd"/>
</dbReference>
<dbReference type="PANTHER" id="PTHR11412">
    <property type="entry name" value="MACROGLOBULIN / COMPLEMENT"/>
    <property type="match status" value="1"/>
</dbReference>
<comment type="similarity">
    <text evidence="2">Belongs to the protease inhibitor I39 (alpha-2-macroglobulin) family.</text>
</comment>
<dbReference type="InterPro" id="IPR001599">
    <property type="entry name" value="Macroglobln_a2"/>
</dbReference>
<dbReference type="InterPro" id="IPR041813">
    <property type="entry name" value="A2M_TED"/>
</dbReference>
<dbReference type="Proteomes" id="UP001190640">
    <property type="component" value="Chromosome 18"/>
</dbReference>
<dbReference type="SUPFAM" id="SSF49410">
    <property type="entry name" value="Alpha-macroglobulin receptor domain"/>
    <property type="match status" value="1"/>
</dbReference>
<dbReference type="Gene3D" id="2.60.40.690">
    <property type="entry name" value="Alpha-macroglobulin, receptor-binding domain"/>
    <property type="match status" value="1"/>
</dbReference>
<protein>
    <submittedName>
        <fullName evidence="15">Alpha-2-macroglobulin-like</fullName>
    </submittedName>
</protein>
<sequence>MLCKLFAESRYKEAGRLVPEGARKGTKPASAPLVCQLPLSSMGKDQFAVGLRILLLLLFLIPGEASTSTPEPQYLVLVPFLIHAETSEKICVHLSHLNESVSLSITWEYEGQNRSLIDNVLAEKDFFGCIPFTVPRWNGSSVVLLRVVVKGPTHEFRSQKMVLVKNLESLAFVQTDKAIYRPGQKVLFRIISLNEDFLPLNEKFPLVYIEDPYGNRLIQWQAVQLQNGFTRLSFPLTFEPIHGTYKVVVQKLFGNNIEHRFEVDEDELPKYEVSVKLPRIITIYTEELKVTACGTYTYGKPIPGLVKVSVCRKYAESRSQCSRRMPEAICKDFSGETDAHGCLTRVVKTNIFELKRKGYDMSIQVTAELIEEGTGLELTGFSSTEITSTLSKVTFEELDSYYKPGLPLFVRVKLVDSIGVPMANETIQIRIAMPPYSASYKTDGHGKARFFINTDNFTEQSIHVEALYKSPEYCYDMNWVTPSHQSATKTAFYHYSPSKSYIHIDSVPETLSCGHIQPLKVYYILNLDAVAEKIHFYYLVMAKGGIVESGIHAEPVENGKAKGMFLLDLSVDIKTAPVLNLFLYVILPSGELVADTIEFAVENCFSNKVKLSFSAAEGLPNSKTQLHLAAYKDSLCAIRAVDKSVLKPEAELSPRTVYNLLPVKNLRGYSYQNHRLDEPNMEQCVTPKHTIVDGIHYSPFSHGKGDPYELMKDFGLKVFTNIKIRWPEFCNTVLNRGGVPGFQSVRMSYEHPASPVVRAGAPMDRTLSPETWLWLEASVNSDGQADVPVTIPDTITEWNAGAFCTSAEAGFGLSQTVSIKTSQPFFLEVSLPYSVVRGEAFVLKATVFTYLQHCIRVAISLAPSVDFVASPLENEEESYCLCMSERQMVSWTVTPKSLGEVNVTVSAESIKSEKLCGNEIVKIPSEGQTDTVIKSFLVEPEGVENEAVFNNVICRTGDSEAPVSLTVPENVVEGSARAYFCVLGDILGTALQNLQQLLRLPYGCGEQNMVLFAPNIYILDYLNKTEQLTEETRSKAIGYLVAGYQRQLKYKHTDGSYSTFGLRHHVQGNTWLTAFVLKSFAQARPYIFVEDQLITDAQASLASRQKENGCFQSSGHLLNNAIKGGVDDEVTLSAYITIALLEIPLPVSHPVVRNALFCLETAAQAEDIHVYTRALLAYAFALAGKEEKKKEMLSSLEEAAVKEGDGSMHWQRPGRQQEEHHGQFYQLRAPSAEIEMTAYVLLAHLTEGPVLSREALTTASKIVKWLSRQQNPTGGFSSTQDTVVALQALSLYGASTYSKTDAQAEAKLLSGKEVQHQFQVDKHNRLLLQCGAVAKVPGDYSVQVTGEGCVYAQTTLKYNVQPRHEGETFALEVHTVPETCTGPKANVVFDVAINVSYTGKRPSSNMAIIDVKMLSGFIPVKSSVKKLEMPKMIKQTEERRGDIIIGSILLEVTEVKRTEVSTNHVLLYLEQISNVTQSYSFTVEREAPVQDLKPALVKVYDYYETGDSAVAEYNAPCSTGEIKQKTA</sequence>
<dbReference type="SMART" id="SM01361">
    <property type="entry name" value="A2M_recep"/>
    <property type="match status" value="1"/>
</dbReference>
<dbReference type="InterPro" id="IPR036595">
    <property type="entry name" value="A-macroglobulin_rcpt-bd_sf"/>
</dbReference>
<dbReference type="Gene3D" id="2.60.40.1930">
    <property type="match status" value="2"/>
</dbReference>
<dbReference type="Gene3D" id="2.20.130.20">
    <property type="match status" value="1"/>
</dbReference>
<reference evidence="15" key="1">
    <citation type="submission" date="2025-08" db="UniProtKB">
        <authorList>
            <consortium name="RefSeq"/>
        </authorList>
    </citation>
    <scope>IDENTIFICATION</scope>
    <source>
        <tissue evidence="15">Blood</tissue>
    </source>
</reference>
<dbReference type="FunFam" id="1.50.10.20:FF:000001">
    <property type="entry name" value="CD109 isoform 1"/>
    <property type="match status" value="1"/>
</dbReference>
<dbReference type="PANTHER" id="PTHR11412:SF165">
    <property type="entry name" value="ALPHA-2-MACROGLOBULIN"/>
    <property type="match status" value="1"/>
</dbReference>
<dbReference type="CDD" id="cd02897">
    <property type="entry name" value="A2M_2"/>
    <property type="match status" value="1"/>
</dbReference>
<dbReference type="Pfam" id="PF07678">
    <property type="entry name" value="TED_complement"/>
    <property type="match status" value="1"/>
</dbReference>
<dbReference type="InterPro" id="IPR002890">
    <property type="entry name" value="MG2"/>
</dbReference>
<dbReference type="Gene3D" id="2.60.120.1540">
    <property type="match status" value="1"/>
</dbReference>
<comment type="subcellular location">
    <subcellularLocation>
        <location evidence="1">Secreted</location>
    </subcellularLocation>
</comment>
<organism evidence="14 15">
    <name type="scientific">Eublepharis macularius</name>
    <name type="common">Leopard gecko</name>
    <name type="synonym">Cyrtodactylus macularius</name>
    <dbReference type="NCBI Taxonomy" id="481883"/>
    <lineage>
        <taxon>Eukaryota</taxon>
        <taxon>Metazoa</taxon>
        <taxon>Chordata</taxon>
        <taxon>Craniata</taxon>
        <taxon>Vertebrata</taxon>
        <taxon>Euteleostomi</taxon>
        <taxon>Lepidosauria</taxon>
        <taxon>Squamata</taxon>
        <taxon>Bifurcata</taxon>
        <taxon>Gekkota</taxon>
        <taxon>Eublepharidae</taxon>
        <taxon>Eublepharinae</taxon>
        <taxon>Eublepharis</taxon>
    </lineage>
</organism>
<dbReference type="SMART" id="SM01419">
    <property type="entry name" value="Thiol-ester_cl"/>
    <property type="match status" value="1"/>
</dbReference>
<dbReference type="Pfam" id="PF17789">
    <property type="entry name" value="MG4"/>
    <property type="match status" value="1"/>
</dbReference>
<dbReference type="KEGG" id="emc:129345356"/>
<dbReference type="GO" id="GO:0005615">
    <property type="term" value="C:extracellular space"/>
    <property type="evidence" value="ECO:0007669"/>
    <property type="project" value="InterPro"/>
</dbReference>
<dbReference type="SUPFAM" id="SSF48239">
    <property type="entry name" value="Terpenoid cyclases/Protein prenyltransferases"/>
    <property type="match status" value="1"/>
</dbReference>
<keyword evidence="6" id="KW-0722">Serine protease inhibitor</keyword>
<dbReference type="Gene3D" id="2.60.40.1940">
    <property type="match status" value="1"/>
</dbReference>
<dbReference type="Gene3D" id="2.60.40.10">
    <property type="entry name" value="Immunoglobulins"/>
    <property type="match status" value="2"/>
</dbReference>
<accession>A0AA97KM11</accession>
<evidence type="ECO:0000256" key="10">
    <source>
        <dbReference type="ARBA" id="ARBA00038769"/>
    </source>
</evidence>
<dbReference type="Pfam" id="PF07703">
    <property type="entry name" value="A2M_BRD"/>
    <property type="match status" value="1"/>
</dbReference>
<keyword evidence="14" id="KW-1185">Reference proteome</keyword>
<dbReference type="Pfam" id="PF00207">
    <property type="entry name" value="A2M"/>
    <property type="match status" value="1"/>
</dbReference>
<evidence type="ECO:0000256" key="3">
    <source>
        <dbReference type="ARBA" id="ARBA00022525"/>
    </source>
</evidence>
<dbReference type="InterPro" id="IPR047565">
    <property type="entry name" value="Alpha-macroglob_thiol-ester_cl"/>
</dbReference>
<keyword evidence="3" id="KW-0964">Secreted</keyword>